<gene>
    <name evidence="2" type="ORF">CYBJADRAFT_181938</name>
</gene>
<evidence type="ECO:0000313" key="3">
    <source>
        <dbReference type="Proteomes" id="UP000094389"/>
    </source>
</evidence>
<name>A0A1E4S8A0_CYBJN</name>
<dbReference type="Pfam" id="PF17234">
    <property type="entry name" value="MPM1"/>
    <property type="match status" value="1"/>
</dbReference>
<dbReference type="RefSeq" id="XP_020072759.1">
    <property type="nucleotide sequence ID" value="XM_020217017.1"/>
</dbReference>
<protein>
    <submittedName>
        <fullName evidence="2">Uncharacterized protein</fullName>
    </submittedName>
</protein>
<dbReference type="EMBL" id="KV453925">
    <property type="protein sequence ID" value="ODV75720.1"/>
    <property type="molecule type" value="Genomic_DNA"/>
</dbReference>
<dbReference type="GeneID" id="30991413"/>
<sequence length="266" mass="31173">MGFYTGSAKDKEYTEQKAQGFVDRASEYGGFNLTRDHTVDSIGRYWFKPFLNVDRVLDNWDYFGNLKGGWNSRGLSAYPTPSTTEYQQCKEGDGVSAWDDKGWWRCLFPSKSNYNDELSYSDVSNDSENKHGLFFKDYNSLMDWNLEMRKLVKQKYDETIRFEKERENIQQIYDEHAKDLDFDLPAVEKDNTKVSEYQNGYTSSSKSVRIRTLDNGDIEEITEIHQRFPDGSKEKKKFRKLIPKDGEPPVLEDLSNENKSGWIWNK</sequence>
<feature type="region of interest" description="Disordered" evidence="1">
    <location>
        <begin position="246"/>
        <end position="266"/>
    </location>
</feature>
<evidence type="ECO:0000256" key="1">
    <source>
        <dbReference type="SAM" id="MobiDB-lite"/>
    </source>
</evidence>
<dbReference type="AlphaFoldDB" id="A0A1E4S8A0"/>
<dbReference type="OrthoDB" id="4044171at2759"/>
<reference evidence="2 3" key="1">
    <citation type="journal article" date="2016" name="Proc. Natl. Acad. Sci. U.S.A.">
        <title>Comparative genomics of biotechnologically important yeasts.</title>
        <authorList>
            <person name="Riley R."/>
            <person name="Haridas S."/>
            <person name="Wolfe K.H."/>
            <person name="Lopes M.R."/>
            <person name="Hittinger C.T."/>
            <person name="Goeker M."/>
            <person name="Salamov A.A."/>
            <person name="Wisecaver J.H."/>
            <person name="Long T.M."/>
            <person name="Calvey C.H."/>
            <person name="Aerts A.L."/>
            <person name="Barry K.W."/>
            <person name="Choi C."/>
            <person name="Clum A."/>
            <person name="Coughlan A.Y."/>
            <person name="Deshpande S."/>
            <person name="Douglass A.P."/>
            <person name="Hanson S.J."/>
            <person name="Klenk H.-P."/>
            <person name="LaButti K.M."/>
            <person name="Lapidus A."/>
            <person name="Lindquist E.A."/>
            <person name="Lipzen A.M."/>
            <person name="Meier-Kolthoff J.P."/>
            <person name="Ohm R.A."/>
            <person name="Otillar R.P."/>
            <person name="Pangilinan J.L."/>
            <person name="Peng Y."/>
            <person name="Rokas A."/>
            <person name="Rosa C.A."/>
            <person name="Scheuner C."/>
            <person name="Sibirny A.A."/>
            <person name="Slot J.C."/>
            <person name="Stielow J.B."/>
            <person name="Sun H."/>
            <person name="Kurtzman C.P."/>
            <person name="Blackwell M."/>
            <person name="Grigoriev I.V."/>
            <person name="Jeffries T.W."/>
        </authorList>
    </citation>
    <scope>NUCLEOTIDE SEQUENCE [LARGE SCALE GENOMIC DNA]</scope>
    <source>
        <strain evidence="3">ATCC 18201 / CBS 1600 / BCRC 20928 / JCM 3617 / NBRC 0987 / NRRL Y-1542</strain>
    </source>
</reference>
<dbReference type="InterPro" id="IPR035187">
    <property type="entry name" value="Mpm1"/>
</dbReference>
<organism evidence="2 3">
    <name type="scientific">Cyberlindnera jadinii (strain ATCC 18201 / CBS 1600 / BCRC 20928 / JCM 3617 / NBRC 0987 / NRRL Y-1542)</name>
    <name type="common">Torula yeast</name>
    <name type="synonym">Candida utilis</name>
    <dbReference type="NCBI Taxonomy" id="983966"/>
    <lineage>
        <taxon>Eukaryota</taxon>
        <taxon>Fungi</taxon>
        <taxon>Dikarya</taxon>
        <taxon>Ascomycota</taxon>
        <taxon>Saccharomycotina</taxon>
        <taxon>Saccharomycetes</taxon>
        <taxon>Phaffomycetales</taxon>
        <taxon>Phaffomycetaceae</taxon>
        <taxon>Cyberlindnera</taxon>
    </lineage>
</organism>
<dbReference type="OMA" id="KGWWRCL"/>
<dbReference type="Proteomes" id="UP000094389">
    <property type="component" value="Unassembled WGS sequence"/>
</dbReference>
<keyword evidence="3" id="KW-1185">Reference proteome</keyword>
<accession>A0A1E4S8A0</accession>
<proteinExistence type="predicted"/>
<evidence type="ECO:0000313" key="2">
    <source>
        <dbReference type="EMBL" id="ODV75720.1"/>
    </source>
</evidence>